<reference evidence="1 2" key="1">
    <citation type="submission" date="2020-08" db="EMBL/GenBank/DDBJ databases">
        <title>Genomic Encyclopedia of Type Strains, Phase IV (KMG-IV): sequencing the most valuable type-strain genomes for metagenomic binning, comparative biology and taxonomic classification.</title>
        <authorList>
            <person name="Goeker M."/>
        </authorList>
    </citation>
    <scope>NUCLEOTIDE SEQUENCE [LARGE SCALE GENOMIC DNA]</scope>
    <source>
        <strain evidence="1 2">DSM 27057</strain>
    </source>
</reference>
<sequence length="122" mass="13521">MSNLSDHALSGLRCRFGVQEAHIYMDLSDGHADLRGTPPWRSIPLWVSNDRAEAYFEIYQAVPSPGVSATVEGEQWQWRLCEPGGHVRASGGPYDKAEECVDAVKALRQSAGTARIRHLQTE</sequence>
<evidence type="ECO:0000313" key="1">
    <source>
        <dbReference type="EMBL" id="MBB3954547.1"/>
    </source>
</evidence>
<protein>
    <recommendedName>
        <fullName evidence="3">DUF1508 domain-containing protein</fullName>
    </recommendedName>
</protein>
<gene>
    <name evidence="1" type="ORF">GGR38_001486</name>
</gene>
<comment type="caution">
    <text evidence="1">The sequence shown here is derived from an EMBL/GenBank/DDBJ whole genome shotgun (WGS) entry which is preliminary data.</text>
</comment>
<dbReference type="AlphaFoldDB" id="A0A7W6CN53"/>
<proteinExistence type="predicted"/>
<dbReference type="InterPro" id="IPR036913">
    <property type="entry name" value="YegP-like_sf"/>
</dbReference>
<name>A0A7W6CN53_9SPHN</name>
<dbReference type="SUPFAM" id="SSF160113">
    <property type="entry name" value="YegP-like"/>
    <property type="match status" value="1"/>
</dbReference>
<evidence type="ECO:0008006" key="3">
    <source>
        <dbReference type="Google" id="ProtNLM"/>
    </source>
</evidence>
<evidence type="ECO:0000313" key="2">
    <source>
        <dbReference type="Proteomes" id="UP000548867"/>
    </source>
</evidence>
<dbReference type="Proteomes" id="UP000548867">
    <property type="component" value="Unassembled WGS sequence"/>
</dbReference>
<dbReference type="RefSeq" id="WP_183624128.1">
    <property type="nucleotide sequence ID" value="NZ_JACIDX010000005.1"/>
</dbReference>
<keyword evidence="2" id="KW-1185">Reference proteome</keyword>
<dbReference type="EMBL" id="JACIDX010000005">
    <property type="protein sequence ID" value="MBB3954547.1"/>
    <property type="molecule type" value="Genomic_DNA"/>
</dbReference>
<dbReference type="Gene3D" id="3.30.160.160">
    <property type="entry name" value="YegP-like"/>
    <property type="match status" value="1"/>
</dbReference>
<organism evidence="1 2">
    <name type="scientific">Novosphingobium sediminicola</name>
    <dbReference type="NCBI Taxonomy" id="563162"/>
    <lineage>
        <taxon>Bacteria</taxon>
        <taxon>Pseudomonadati</taxon>
        <taxon>Pseudomonadota</taxon>
        <taxon>Alphaproteobacteria</taxon>
        <taxon>Sphingomonadales</taxon>
        <taxon>Sphingomonadaceae</taxon>
        <taxon>Novosphingobium</taxon>
    </lineage>
</organism>
<accession>A0A7W6CN53</accession>